<feature type="compositionally biased region" description="Acidic residues" evidence="1">
    <location>
        <begin position="277"/>
        <end position="295"/>
    </location>
</feature>
<feature type="compositionally biased region" description="Polar residues" evidence="1">
    <location>
        <begin position="234"/>
        <end position="246"/>
    </location>
</feature>
<accession>A0A428P8Z8</accession>
<evidence type="ECO:0000256" key="1">
    <source>
        <dbReference type="SAM" id="MobiDB-lite"/>
    </source>
</evidence>
<evidence type="ECO:0000313" key="3">
    <source>
        <dbReference type="Proteomes" id="UP000288168"/>
    </source>
</evidence>
<feature type="compositionally biased region" description="Low complexity" evidence="1">
    <location>
        <begin position="217"/>
        <end position="226"/>
    </location>
</feature>
<feature type="region of interest" description="Disordered" evidence="1">
    <location>
        <begin position="739"/>
        <end position="767"/>
    </location>
</feature>
<gene>
    <name evidence="2" type="ORF">CEP54_012411</name>
</gene>
<dbReference type="AlphaFoldDB" id="A0A428P8Z8"/>
<evidence type="ECO:0000313" key="2">
    <source>
        <dbReference type="EMBL" id="RSL49486.1"/>
    </source>
</evidence>
<feature type="region of interest" description="Disordered" evidence="1">
    <location>
        <begin position="189"/>
        <end position="321"/>
    </location>
</feature>
<proteinExistence type="predicted"/>
<comment type="caution">
    <text evidence="2">The sequence shown here is derived from an EMBL/GenBank/DDBJ whole genome shotgun (WGS) entry which is preliminary data.</text>
</comment>
<dbReference type="Proteomes" id="UP000288168">
    <property type="component" value="Unassembled WGS sequence"/>
</dbReference>
<reference evidence="2 3" key="1">
    <citation type="submission" date="2017-06" db="EMBL/GenBank/DDBJ databases">
        <title>Comparative genomic analysis of Ambrosia Fusariam Clade fungi.</title>
        <authorList>
            <person name="Stajich J.E."/>
            <person name="Carrillo J."/>
            <person name="Kijimoto T."/>
            <person name="Eskalen A."/>
            <person name="O'Donnell K."/>
            <person name="Kasson M."/>
        </authorList>
    </citation>
    <scope>NUCLEOTIDE SEQUENCE [LARGE SCALE GENOMIC DNA]</scope>
    <source>
        <strain evidence="2 3">NRRL62584</strain>
    </source>
</reference>
<protein>
    <submittedName>
        <fullName evidence="2">Uncharacterized protein</fullName>
    </submittedName>
</protein>
<organism evidence="2 3">
    <name type="scientific">Fusarium duplospermum</name>
    <dbReference type="NCBI Taxonomy" id="1325734"/>
    <lineage>
        <taxon>Eukaryota</taxon>
        <taxon>Fungi</taxon>
        <taxon>Dikarya</taxon>
        <taxon>Ascomycota</taxon>
        <taxon>Pezizomycotina</taxon>
        <taxon>Sordariomycetes</taxon>
        <taxon>Hypocreomycetidae</taxon>
        <taxon>Hypocreales</taxon>
        <taxon>Nectriaceae</taxon>
        <taxon>Fusarium</taxon>
        <taxon>Fusarium solani species complex</taxon>
    </lineage>
</organism>
<dbReference type="OrthoDB" id="5095686at2759"/>
<dbReference type="EMBL" id="NKCI01000179">
    <property type="protein sequence ID" value="RSL49486.1"/>
    <property type="molecule type" value="Genomic_DNA"/>
</dbReference>
<keyword evidence="3" id="KW-1185">Reference proteome</keyword>
<feature type="region of interest" description="Disordered" evidence="1">
    <location>
        <begin position="563"/>
        <end position="598"/>
    </location>
</feature>
<feature type="compositionally biased region" description="Low complexity" evidence="1">
    <location>
        <begin position="303"/>
        <end position="312"/>
    </location>
</feature>
<name>A0A428P8Z8_9HYPO</name>
<sequence length="805" mass="89904">MAEILGVTSSVITIWDVANRAKKLYDKAKDAPDSWKRYSEELESLAHIQTVLASMKPCISSLMIQVEGKSQTLVAFVNERLETVRKEAANILDQYRGLEEKSSTSDRLMLLFQKYKFALAEQDIRDLIQAAEHAKSSLQSALCLVHLETLGSWQQQTRQDFQVIHDNMRKQAEALQMLENVKKLSQIPLPVSSLPNGQSPKKPVTRVGSPTKKSKLGTKLFKSTKTLTKHQRSGSKTPSPTRTQPALSARRTGVGLEKTRGETQHGSGLEVPVDPYDAGDEGVEDEEAEDEEVDEERDHEPSDGGNSSSSGSEMAGRNDGTQEREYDLICRNGMILSIGTDTDEYRSAFSDDETRGVTTTRLDDILAATTDEEWTRYVESGPEELYGFLTSAPCTAACSEVESADEKSPIYMDLQQPTSAFIGETVHLRACLSRKSNSLFFCVWHISLTETCQTLAIQEPCQRLCQHVTLEIMDTLSTSKMLPYSIPFESMSCNALPTTAAETDSKSSFILKSFERCQGRKRCVHTVVEATSSPQPHASCILPVRIQAWLGDDAWESDTPTERAVSDAEDDAWESDKPTERAVSDAGDDPFPSEPGQGDDELAFALLQAIKRAQRCAERPDMPGQVQFNVLIGFLKLTEKYSLEEPYLTQGKGWTEALLPSIPKSLDRDAVAWLWVLWKFQMGPEFKKLSGIIQQQATHRIDQEPNEYGVEIPGHIVEAIEQRRISVLSQIRGCHFVDRSFPGPGGNEVKKRKSAEDQPRRRTPQFPPASRALNFARVAFLLFFFFFSPHDPSIQINMMRTACLI</sequence>
<feature type="compositionally biased region" description="Basic and acidic residues" evidence="1">
    <location>
        <begin position="574"/>
        <end position="583"/>
    </location>
</feature>